<evidence type="ECO:0000259" key="5">
    <source>
        <dbReference type="PROSITE" id="PS51841"/>
    </source>
</evidence>
<sequence length="574" mass="66977">MTSRTIRRTVEHGIRQVSDNHGKGEALALMREQRDHEKQELIQLNDRFSSYLDRVKYLEQTNKQLQNTLDQLRSKWGLDSDRFKSQYEPQLNDLRKKIDLATVEKAKAEIRAKRGEFDLLYYKKLADDISQWTNQDKSKINSLQSTLEENQRELEHLQRLMGDSMSDIEKYRNEMKHLYEEISRLLIELDQETMARIKIENEKQTLEEQIPFLSAIHEQEMNELRNLSSPNIGIDPTTFYKNELQRAIREIRNDFENLSRSQRSELEEYYRIKTDEIIQQAQKQKQQQTNQLSNQENSNQIRISINETKKEMFDLQQDYNNYLQSMSELESKLETLKRENGDVIDTREREILELRSRLNDLMASYDEIVSNKSSLEFEINTYRRLLESEEAHVKKVASTTSTSGSISTHIRETTTHISTNVPRIQPDIPSPPIQKPIPPIPNEKIINQTEMQAKTTFQRSAKGPINIDECSPDGKFIQLANTSKNKDIDLTGWRLLRKVDNSPEITYSLPSAFKLSSGKYVKIHARGQGKERSPYDLVLPTHDSWGVGVSVVTRLLNEQNEEKATHIQKTVYAS</sequence>
<evidence type="ECO:0000256" key="3">
    <source>
        <dbReference type="RuleBase" id="RU000685"/>
    </source>
</evidence>
<dbReference type="EMBL" id="CAJOAY010000134">
    <property type="protein sequence ID" value="CAF3553779.1"/>
    <property type="molecule type" value="Genomic_DNA"/>
</dbReference>
<comment type="similarity">
    <text evidence="3">Belongs to the intermediate filament family.</text>
</comment>
<keyword evidence="1 3" id="KW-0403">Intermediate filament</keyword>
<dbReference type="EMBL" id="CAJNOE010000296">
    <property type="protein sequence ID" value="CAF1127925.1"/>
    <property type="molecule type" value="Genomic_DNA"/>
</dbReference>
<dbReference type="Pfam" id="PF00038">
    <property type="entry name" value="Filament"/>
    <property type="match status" value="1"/>
</dbReference>
<dbReference type="GO" id="GO:0051664">
    <property type="term" value="P:nuclear pore localization"/>
    <property type="evidence" value="ECO:0007669"/>
    <property type="project" value="TreeGrafter"/>
</dbReference>
<evidence type="ECO:0000313" key="11">
    <source>
        <dbReference type="Proteomes" id="UP000663891"/>
    </source>
</evidence>
<dbReference type="Pfam" id="PF00932">
    <property type="entry name" value="LTD"/>
    <property type="match status" value="1"/>
</dbReference>
<dbReference type="InterPro" id="IPR036415">
    <property type="entry name" value="Lamin_tail_dom_sf"/>
</dbReference>
<feature type="coiled-coil region" evidence="4">
    <location>
        <begin position="140"/>
        <end position="209"/>
    </location>
</feature>
<dbReference type="GO" id="GO:0090435">
    <property type="term" value="P:protein localization to nuclear envelope"/>
    <property type="evidence" value="ECO:0007669"/>
    <property type="project" value="TreeGrafter"/>
</dbReference>
<dbReference type="EMBL" id="CAJNON010000299">
    <property type="protein sequence ID" value="CAF1179302.1"/>
    <property type="molecule type" value="Genomic_DNA"/>
</dbReference>
<dbReference type="AlphaFoldDB" id="A0A814URS0"/>
<evidence type="ECO:0000256" key="4">
    <source>
        <dbReference type="SAM" id="Coils"/>
    </source>
</evidence>
<evidence type="ECO:0000259" key="6">
    <source>
        <dbReference type="PROSITE" id="PS51842"/>
    </source>
</evidence>
<feature type="domain" description="IF rod" evidence="6">
    <location>
        <begin position="37"/>
        <end position="393"/>
    </location>
</feature>
<evidence type="ECO:0000256" key="2">
    <source>
        <dbReference type="ARBA" id="ARBA00023054"/>
    </source>
</evidence>
<dbReference type="PANTHER" id="PTHR45721">
    <property type="entry name" value="LAMIN DM0-RELATED"/>
    <property type="match status" value="1"/>
</dbReference>
<dbReference type="SUPFAM" id="SSF74853">
    <property type="entry name" value="Lamin A/C globular tail domain"/>
    <property type="match status" value="1"/>
</dbReference>
<dbReference type="GO" id="GO:0005652">
    <property type="term" value="C:nuclear lamina"/>
    <property type="evidence" value="ECO:0007669"/>
    <property type="project" value="TreeGrafter"/>
</dbReference>
<dbReference type="Gene3D" id="1.20.5.1160">
    <property type="entry name" value="Vasodilator-stimulated phosphoprotein"/>
    <property type="match status" value="1"/>
</dbReference>
<dbReference type="GO" id="GO:0005200">
    <property type="term" value="F:structural constituent of cytoskeleton"/>
    <property type="evidence" value="ECO:0007669"/>
    <property type="project" value="TreeGrafter"/>
</dbReference>
<dbReference type="Proteomes" id="UP000663891">
    <property type="component" value="Unassembled WGS sequence"/>
</dbReference>
<reference evidence="8" key="1">
    <citation type="submission" date="2021-02" db="EMBL/GenBank/DDBJ databases">
        <authorList>
            <person name="Nowell W R."/>
        </authorList>
    </citation>
    <scope>NUCLEOTIDE SEQUENCE</scope>
</reference>
<dbReference type="Proteomes" id="UP000663868">
    <property type="component" value="Unassembled WGS sequence"/>
</dbReference>
<dbReference type="PROSITE" id="PS00226">
    <property type="entry name" value="IF_ROD_1"/>
    <property type="match status" value="1"/>
</dbReference>
<dbReference type="InterPro" id="IPR001322">
    <property type="entry name" value="Lamin_tail_dom"/>
</dbReference>
<protein>
    <submittedName>
        <fullName evidence="8">Uncharacterized protein</fullName>
    </submittedName>
</protein>
<dbReference type="InterPro" id="IPR039008">
    <property type="entry name" value="IF_rod_dom"/>
</dbReference>
<dbReference type="SMART" id="SM01391">
    <property type="entry name" value="Filament"/>
    <property type="match status" value="1"/>
</dbReference>
<evidence type="ECO:0000256" key="1">
    <source>
        <dbReference type="ARBA" id="ARBA00022754"/>
    </source>
</evidence>
<dbReference type="EMBL" id="CAJOBB010003450">
    <property type="protein sequence ID" value="CAF4041318.1"/>
    <property type="molecule type" value="Genomic_DNA"/>
</dbReference>
<feature type="domain" description="LTD" evidence="5">
    <location>
        <begin position="453"/>
        <end position="570"/>
    </location>
</feature>
<name>A0A814URS0_9BILA</name>
<dbReference type="GO" id="GO:0006998">
    <property type="term" value="P:nuclear envelope organization"/>
    <property type="evidence" value="ECO:0007669"/>
    <property type="project" value="TreeGrafter"/>
</dbReference>
<dbReference type="Proteomes" id="UP000663881">
    <property type="component" value="Unassembled WGS sequence"/>
</dbReference>
<dbReference type="Gene3D" id="2.60.40.1260">
    <property type="entry name" value="Lamin Tail domain"/>
    <property type="match status" value="1"/>
</dbReference>
<accession>A0A814URS0</accession>
<organism evidence="8 11">
    <name type="scientific">Adineta steineri</name>
    <dbReference type="NCBI Taxonomy" id="433720"/>
    <lineage>
        <taxon>Eukaryota</taxon>
        <taxon>Metazoa</taxon>
        <taxon>Spiralia</taxon>
        <taxon>Gnathifera</taxon>
        <taxon>Rotifera</taxon>
        <taxon>Eurotatoria</taxon>
        <taxon>Bdelloidea</taxon>
        <taxon>Adinetida</taxon>
        <taxon>Adinetidae</taxon>
        <taxon>Adineta</taxon>
    </lineage>
</organism>
<evidence type="ECO:0000313" key="9">
    <source>
        <dbReference type="EMBL" id="CAF3553779.1"/>
    </source>
</evidence>
<gene>
    <name evidence="7" type="ORF">IZO911_LOCUS24521</name>
    <name evidence="10" type="ORF">KXQ929_LOCUS30938</name>
    <name evidence="9" type="ORF">OKA104_LOCUS4230</name>
    <name evidence="8" type="ORF">VCS650_LOCUS24393</name>
</gene>
<dbReference type="OrthoDB" id="2441647at2759"/>
<dbReference type="Proteomes" id="UP000663860">
    <property type="component" value="Unassembled WGS sequence"/>
</dbReference>
<comment type="caution">
    <text evidence="8">The sequence shown here is derived from an EMBL/GenBank/DDBJ whole genome shotgun (WGS) entry which is preliminary data.</text>
</comment>
<feature type="coiled-coil region" evidence="4">
    <location>
        <begin position="27"/>
        <end position="111"/>
    </location>
</feature>
<dbReference type="PROSITE" id="PS51842">
    <property type="entry name" value="IF_ROD_2"/>
    <property type="match status" value="1"/>
</dbReference>
<keyword evidence="2 4" id="KW-0175">Coiled coil</keyword>
<feature type="coiled-coil region" evidence="4">
    <location>
        <begin position="241"/>
        <end position="364"/>
    </location>
</feature>
<evidence type="ECO:0000313" key="8">
    <source>
        <dbReference type="EMBL" id="CAF1179302.1"/>
    </source>
</evidence>
<dbReference type="PROSITE" id="PS51841">
    <property type="entry name" value="LTD"/>
    <property type="match status" value="1"/>
</dbReference>
<evidence type="ECO:0000313" key="7">
    <source>
        <dbReference type="EMBL" id="CAF1127925.1"/>
    </source>
</evidence>
<dbReference type="GO" id="GO:0031507">
    <property type="term" value="P:heterochromatin formation"/>
    <property type="evidence" value="ECO:0007669"/>
    <property type="project" value="TreeGrafter"/>
</dbReference>
<dbReference type="GO" id="GO:0005882">
    <property type="term" value="C:intermediate filament"/>
    <property type="evidence" value="ECO:0007669"/>
    <property type="project" value="UniProtKB-KW"/>
</dbReference>
<evidence type="ECO:0000313" key="10">
    <source>
        <dbReference type="EMBL" id="CAF4041318.1"/>
    </source>
</evidence>
<dbReference type="SUPFAM" id="SSF64593">
    <property type="entry name" value="Intermediate filament protein, coiled coil region"/>
    <property type="match status" value="2"/>
</dbReference>
<proteinExistence type="inferred from homology"/>
<dbReference type="Gene3D" id="1.20.5.170">
    <property type="match status" value="1"/>
</dbReference>
<dbReference type="GO" id="GO:0007097">
    <property type="term" value="P:nuclear migration"/>
    <property type="evidence" value="ECO:0007669"/>
    <property type="project" value="TreeGrafter"/>
</dbReference>
<dbReference type="PANTHER" id="PTHR45721:SF12">
    <property type="entry name" value="INTERMEDIATE FILAMENT PROTEIN IFA-1"/>
    <property type="match status" value="1"/>
</dbReference>
<dbReference type="InterPro" id="IPR018039">
    <property type="entry name" value="IF_conserved"/>
</dbReference>